<evidence type="ECO:0000256" key="7">
    <source>
        <dbReference type="PIRSR" id="PIRSR038994-2"/>
    </source>
</evidence>
<reference evidence="10" key="1">
    <citation type="journal article" date="2014" name="Int. J. Syst. Evol. Microbiol.">
        <title>Complete genome sequence of Corynebacterium casei LMG S-19264T (=DSM 44701T), isolated from a smear-ripened cheese.</title>
        <authorList>
            <consortium name="US DOE Joint Genome Institute (JGI-PGF)"/>
            <person name="Walter F."/>
            <person name="Albersmeier A."/>
            <person name="Kalinowski J."/>
            <person name="Ruckert C."/>
        </authorList>
    </citation>
    <scope>NUCLEOTIDE SEQUENCE</scope>
    <source>
        <strain evidence="10">CGMCC 1.16548</strain>
    </source>
</reference>
<keyword evidence="11" id="KW-1185">Reference proteome</keyword>
<dbReference type="InterPro" id="IPR011059">
    <property type="entry name" value="Metal-dep_hydrolase_composite"/>
</dbReference>
<protein>
    <submittedName>
        <fullName evidence="10">N-acetylglucosamine-6-phosphate deacetylase</fullName>
    </submittedName>
</protein>
<dbReference type="Gene3D" id="3.20.20.140">
    <property type="entry name" value="Metal-dependent hydrolases"/>
    <property type="match status" value="1"/>
</dbReference>
<feature type="binding site" evidence="7">
    <location>
        <position position="135"/>
    </location>
    <ligand>
        <name>substrate</name>
    </ligand>
</feature>
<feature type="binding site" evidence="8">
    <location>
        <position position="190"/>
    </location>
    <ligand>
        <name>Zn(2+)</name>
        <dbReference type="ChEBI" id="CHEBI:29105"/>
    </ligand>
</feature>
<dbReference type="InterPro" id="IPR006680">
    <property type="entry name" value="Amidohydro-rel"/>
</dbReference>
<dbReference type="PANTHER" id="PTHR11113">
    <property type="entry name" value="N-ACETYLGLUCOSAMINE-6-PHOSPHATE DEACETYLASE"/>
    <property type="match status" value="1"/>
</dbReference>
<dbReference type="SUPFAM" id="SSF51338">
    <property type="entry name" value="Composite domain of metallo-dependent hydrolases"/>
    <property type="match status" value="1"/>
</dbReference>
<dbReference type="SUPFAM" id="SSF51556">
    <property type="entry name" value="Metallo-dependent hydrolases"/>
    <property type="match status" value="1"/>
</dbReference>
<accession>A0A8J3GRN8</accession>
<dbReference type="EMBL" id="BNAI01000004">
    <property type="protein sequence ID" value="GHF19996.1"/>
    <property type="molecule type" value="Genomic_DNA"/>
</dbReference>
<evidence type="ECO:0000256" key="8">
    <source>
        <dbReference type="PIRSR" id="PIRSR038994-3"/>
    </source>
</evidence>
<dbReference type="GO" id="GO:0008448">
    <property type="term" value="F:N-acetylglucosamine-6-phosphate deacetylase activity"/>
    <property type="evidence" value="ECO:0007669"/>
    <property type="project" value="InterPro"/>
</dbReference>
<proteinExistence type="inferred from homology"/>
<comment type="cofactor">
    <cofactor evidence="8">
        <name>a divalent metal cation</name>
        <dbReference type="ChEBI" id="CHEBI:60240"/>
    </cofactor>
    <text evidence="8">Binds 1 divalent metal cation per subunit.</text>
</comment>
<reference evidence="10" key="2">
    <citation type="submission" date="2020-09" db="EMBL/GenBank/DDBJ databases">
        <authorList>
            <person name="Sun Q."/>
            <person name="Zhou Y."/>
        </authorList>
    </citation>
    <scope>NUCLEOTIDE SEQUENCE</scope>
    <source>
        <strain evidence="10">CGMCC 1.16548</strain>
    </source>
</reference>
<dbReference type="InterPro" id="IPR032466">
    <property type="entry name" value="Metal_Hydrolase"/>
</dbReference>
<dbReference type="GO" id="GO:0006046">
    <property type="term" value="P:N-acetylglucosamine catabolic process"/>
    <property type="evidence" value="ECO:0007669"/>
    <property type="project" value="TreeGrafter"/>
</dbReference>
<dbReference type="AlphaFoldDB" id="A0A8J3GRN8"/>
<organism evidence="10 11">
    <name type="scientific">Pseudolysinimonas yzui</name>
    <dbReference type="NCBI Taxonomy" id="2708254"/>
    <lineage>
        <taxon>Bacteria</taxon>
        <taxon>Bacillati</taxon>
        <taxon>Actinomycetota</taxon>
        <taxon>Actinomycetes</taxon>
        <taxon>Micrococcales</taxon>
        <taxon>Microbacteriaceae</taxon>
        <taxon>Pseudolysinimonas</taxon>
    </lineage>
</organism>
<comment type="caution">
    <text evidence="10">The sequence shown here is derived from an EMBL/GenBank/DDBJ whole genome shotgun (WGS) entry which is preliminary data.</text>
</comment>
<evidence type="ECO:0000256" key="3">
    <source>
        <dbReference type="ARBA" id="ARBA00022801"/>
    </source>
</evidence>
<comment type="similarity">
    <text evidence="1 5">Belongs to the metallo-dependent hydrolases superfamily. NagA family.</text>
</comment>
<feature type="binding site" evidence="7">
    <location>
        <position position="222"/>
    </location>
    <ligand>
        <name>substrate</name>
    </ligand>
</feature>
<feature type="binding site" evidence="7">
    <location>
        <begin position="302"/>
        <end position="304"/>
    </location>
    <ligand>
        <name>substrate</name>
    </ligand>
</feature>
<dbReference type="RefSeq" id="WP_191283470.1">
    <property type="nucleotide sequence ID" value="NZ_BNAI01000004.1"/>
</dbReference>
<dbReference type="PIRSF" id="PIRSF038994">
    <property type="entry name" value="NagA"/>
    <property type="match status" value="1"/>
</dbReference>
<evidence type="ECO:0000256" key="6">
    <source>
        <dbReference type="PIRSR" id="PIRSR038994-1"/>
    </source>
</evidence>
<dbReference type="Pfam" id="PF01979">
    <property type="entry name" value="Amidohydro_1"/>
    <property type="match status" value="1"/>
</dbReference>
<evidence type="ECO:0000313" key="11">
    <source>
        <dbReference type="Proteomes" id="UP000617531"/>
    </source>
</evidence>
<feature type="binding site" evidence="7">
    <location>
        <begin position="214"/>
        <end position="215"/>
    </location>
    <ligand>
        <name>substrate</name>
    </ligand>
</feature>
<evidence type="ECO:0000256" key="4">
    <source>
        <dbReference type="ARBA" id="ARBA00023277"/>
    </source>
</evidence>
<evidence type="ECO:0000313" key="10">
    <source>
        <dbReference type="EMBL" id="GHF19996.1"/>
    </source>
</evidence>
<sequence>MTTLLHSATAVDARGERPDAWLLFDGDTIAATGSGADRPAADETVDLSGRWITPGFIDLHGHGGGGEDYATGDRAVALAAHRAHGTTRSVVSLVAEPVEVLEQQLARVARAVADDPRVLGSHLEGPFLAESRRGAHSAEMLRSPDDATVDRLLAAAAGTLRQVTIAPELPGAVAAIRRFASAGVIVAIGHTDADAATAHAAFDAGATLLTHAFNAMPGIHHRAPGPVAAAIEDERVSLELVLDGRHVDPSVAAIAFAAAPGRVALVTDAMAAAAAGDGPYRLGSLDVSVRAGVATIAGTETIAGSTLTQDVALGLAVERLRLPRSEAVAALTATPARILRLDHRLGLLASGFAADVVVLDDTFAVQTVWAAGLRV</sequence>
<keyword evidence="3 5" id="KW-0378">Hydrolase</keyword>
<dbReference type="PANTHER" id="PTHR11113:SF14">
    <property type="entry name" value="N-ACETYLGLUCOSAMINE-6-PHOSPHATE DEACETYLASE"/>
    <property type="match status" value="1"/>
</dbReference>
<evidence type="ECO:0000256" key="1">
    <source>
        <dbReference type="ARBA" id="ARBA00010716"/>
    </source>
</evidence>
<evidence type="ECO:0000259" key="9">
    <source>
        <dbReference type="Pfam" id="PF01979"/>
    </source>
</evidence>
<dbReference type="InterPro" id="IPR003764">
    <property type="entry name" value="GlcNAc_6-P_deAcase"/>
</dbReference>
<feature type="binding site" evidence="8">
    <location>
        <position position="211"/>
    </location>
    <ligand>
        <name>Zn(2+)</name>
        <dbReference type="ChEBI" id="CHEBI:29105"/>
    </ligand>
</feature>
<feature type="binding site" evidence="7">
    <location>
        <position position="246"/>
    </location>
    <ligand>
        <name>substrate</name>
    </ligand>
</feature>
<feature type="binding site" evidence="8">
    <location>
        <position position="124"/>
    </location>
    <ligand>
        <name>Zn(2+)</name>
        <dbReference type="ChEBI" id="CHEBI:29105"/>
    </ligand>
</feature>
<dbReference type="GO" id="GO:0046872">
    <property type="term" value="F:metal ion binding"/>
    <property type="evidence" value="ECO:0007669"/>
    <property type="project" value="UniProtKB-KW"/>
</dbReference>
<dbReference type="NCBIfam" id="TIGR00221">
    <property type="entry name" value="nagA"/>
    <property type="match status" value="1"/>
</dbReference>
<keyword evidence="4 5" id="KW-0119">Carbohydrate metabolism</keyword>
<keyword evidence="2 8" id="KW-0479">Metal-binding</keyword>
<name>A0A8J3GRN8_9MICO</name>
<dbReference type="Proteomes" id="UP000617531">
    <property type="component" value="Unassembled WGS sequence"/>
</dbReference>
<feature type="domain" description="Amidohydrolase-related" evidence="9">
    <location>
        <begin position="51"/>
        <end position="372"/>
    </location>
</feature>
<evidence type="ECO:0000256" key="2">
    <source>
        <dbReference type="ARBA" id="ARBA00022723"/>
    </source>
</evidence>
<dbReference type="Gene3D" id="2.30.40.10">
    <property type="entry name" value="Urease, subunit C, domain 1"/>
    <property type="match status" value="1"/>
</dbReference>
<feature type="active site" description="Proton donor/acceptor" evidence="6">
    <location>
        <position position="268"/>
    </location>
</feature>
<gene>
    <name evidence="10" type="primary">nagA</name>
    <name evidence="10" type="ORF">GCM10011600_21110</name>
</gene>
<evidence type="ECO:0000256" key="5">
    <source>
        <dbReference type="PIRNR" id="PIRNR038994"/>
    </source>
</evidence>